<accession>A0ABT3SKL8</accession>
<organism evidence="2 3">
    <name type="scientific">Mycobacterium pinniadriaticum</name>
    <dbReference type="NCBI Taxonomy" id="2994102"/>
    <lineage>
        <taxon>Bacteria</taxon>
        <taxon>Bacillati</taxon>
        <taxon>Actinomycetota</taxon>
        <taxon>Actinomycetes</taxon>
        <taxon>Mycobacteriales</taxon>
        <taxon>Mycobacteriaceae</taxon>
        <taxon>Mycobacterium</taxon>
    </lineage>
</organism>
<sequence>MDVTTMATAERADFADMLLSLTGAQWKASTLCGEWRARDVAAHVVAYLDRYRGAFTAALIRHRLRMDRLNARDVDAYSTCSLGEIAERMRSGIVPHSVGTGFGGRVALVECMIHQQDIRRPLELPRTIPAERLREALAFTRVAPLIRGGWRARGVRLIATDLEWAAGRGAEVRGSGEAILMAMAGRRSALDDLAGPGVTVLAARSSAN</sequence>
<dbReference type="GO" id="GO:0016853">
    <property type="term" value="F:isomerase activity"/>
    <property type="evidence" value="ECO:0007669"/>
    <property type="project" value="UniProtKB-KW"/>
</dbReference>
<gene>
    <name evidence="2" type="ORF">ORI27_25540</name>
</gene>
<proteinExistence type="predicted"/>
<dbReference type="EMBL" id="JAPJDO010000032">
    <property type="protein sequence ID" value="MCX2940064.1"/>
    <property type="molecule type" value="Genomic_DNA"/>
</dbReference>
<dbReference type="Gene3D" id="1.20.120.450">
    <property type="entry name" value="dinb family like domain"/>
    <property type="match status" value="1"/>
</dbReference>
<evidence type="ECO:0000313" key="2">
    <source>
        <dbReference type="EMBL" id="MCX2940064.1"/>
    </source>
</evidence>
<keyword evidence="3" id="KW-1185">Reference proteome</keyword>
<comment type="caution">
    <text evidence="2">The sequence shown here is derived from an EMBL/GenBank/DDBJ whole genome shotgun (WGS) entry which is preliminary data.</text>
</comment>
<reference evidence="2 3" key="1">
    <citation type="submission" date="2022-11" db="EMBL/GenBank/DDBJ databases">
        <title>Mycobacterium sp. nov.</title>
        <authorList>
            <person name="Papic B."/>
            <person name="Spicic S."/>
            <person name="Duvnjak S."/>
        </authorList>
    </citation>
    <scope>NUCLEOTIDE SEQUENCE [LARGE SCALE GENOMIC DNA]</scope>
    <source>
        <strain evidence="2 3">CVI_P4</strain>
    </source>
</reference>
<dbReference type="RefSeq" id="WP_265999883.1">
    <property type="nucleotide sequence ID" value="NZ_JAPJDN010000032.1"/>
</dbReference>
<keyword evidence="2" id="KW-0413">Isomerase</keyword>
<dbReference type="SUPFAM" id="SSF109854">
    <property type="entry name" value="DinB/YfiT-like putative metalloenzymes"/>
    <property type="match status" value="1"/>
</dbReference>
<dbReference type="InterPro" id="IPR034660">
    <property type="entry name" value="DinB/YfiT-like"/>
</dbReference>
<dbReference type="InterPro" id="IPR017517">
    <property type="entry name" value="Maleyloyr_isom"/>
</dbReference>
<dbReference type="Proteomes" id="UP001300745">
    <property type="component" value="Unassembled WGS sequence"/>
</dbReference>
<evidence type="ECO:0000259" key="1">
    <source>
        <dbReference type="Pfam" id="PF11716"/>
    </source>
</evidence>
<evidence type="ECO:0000313" key="3">
    <source>
        <dbReference type="Proteomes" id="UP001300745"/>
    </source>
</evidence>
<feature type="domain" description="Mycothiol-dependent maleylpyruvate isomerase metal-binding" evidence="1">
    <location>
        <begin position="8"/>
        <end position="92"/>
    </location>
</feature>
<dbReference type="NCBIfam" id="TIGR03083">
    <property type="entry name" value="maleylpyruvate isomerase family mycothiol-dependent enzyme"/>
    <property type="match status" value="1"/>
</dbReference>
<dbReference type="Pfam" id="PF11716">
    <property type="entry name" value="MDMPI_N"/>
    <property type="match status" value="1"/>
</dbReference>
<name>A0ABT3SKL8_9MYCO</name>
<protein>
    <submittedName>
        <fullName evidence="2">Maleylpyruvate isomerase family mycothiol-dependent enzyme</fullName>
    </submittedName>
</protein>
<dbReference type="InterPro" id="IPR024344">
    <property type="entry name" value="MDMPI_metal-binding"/>
</dbReference>